<keyword evidence="5" id="KW-0998">Cell outer membrane</keyword>
<dbReference type="Pfam" id="PF07980">
    <property type="entry name" value="SusD_RagB"/>
    <property type="match status" value="1"/>
</dbReference>
<dbReference type="SUPFAM" id="SSF48452">
    <property type="entry name" value="TPR-like"/>
    <property type="match status" value="1"/>
</dbReference>
<dbReference type="InterPro" id="IPR012944">
    <property type="entry name" value="SusD_RagB_dom"/>
</dbReference>
<keyword evidence="4" id="KW-0472">Membrane</keyword>
<comment type="subcellular location">
    <subcellularLocation>
        <location evidence="1">Cell outer membrane</location>
    </subcellularLocation>
</comment>
<evidence type="ECO:0000256" key="1">
    <source>
        <dbReference type="ARBA" id="ARBA00004442"/>
    </source>
</evidence>
<reference evidence="8 9" key="1">
    <citation type="submission" date="2019-10" db="EMBL/GenBank/DDBJ databases">
        <authorList>
            <person name="Dong K."/>
        </authorList>
    </citation>
    <scope>NUCLEOTIDE SEQUENCE [LARGE SCALE GENOMIC DNA]</scope>
    <source>
        <strain evidence="9">dk4302</strain>
    </source>
</reference>
<accession>A0A5Q0QCY2</accession>
<evidence type="ECO:0000256" key="4">
    <source>
        <dbReference type="ARBA" id="ARBA00023136"/>
    </source>
</evidence>
<dbReference type="Gene3D" id="1.25.40.390">
    <property type="match status" value="1"/>
</dbReference>
<comment type="similarity">
    <text evidence="2">Belongs to the SusD family.</text>
</comment>
<evidence type="ECO:0000256" key="5">
    <source>
        <dbReference type="ARBA" id="ARBA00023237"/>
    </source>
</evidence>
<feature type="domain" description="SusD-like N-terminal" evidence="7">
    <location>
        <begin position="89"/>
        <end position="218"/>
    </location>
</feature>
<dbReference type="Pfam" id="PF14322">
    <property type="entry name" value="SusD-like_3"/>
    <property type="match status" value="1"/>
</dbReference>
<dbReference type="KEGG" id="sphe:GFH32_10645"/>
<dbReference type="AlphaFoldDB" id="A0A5Q0QCY2"/>
<evidence type="ECO:0000256" key="3">
    <source>
        <dbReference type="ARBA" id="ARBA00022729"/>
    </source>
</evidence>
<dbReference type="Proteomes" id="UP000326921">
    <property type="component" value="Chromosome"/>
</dbReference>
<dbReference type="InterPro" id="IPR033985">
    <property type="entry name" value="SusD-like_N"/>
</dbReference>
<proteinExistence type="inferred from homology"/>
<organism evidence="8 9">
    <name type="scientific">Sphingobacterium zhuxiongii</name>
    <dbReference type="NCBI Taxonomy" id="2662364"/>
    <lineage>
        <taxon>Bacteria</taxon>
        <taxon>Pseudomonadati</taxon>
        <taxon>Bacteroidota</taxon>
        <taxon>Sphingobacteriia</taxon>
        <taxon>Sphingobacteriales</taxon>
        <taxon>Sphingobacteriaceae</taxon>
        <taxon>Sphingobacterium</taxon>
    </lineage>
</organism>
<sequence>MKKINIIIAGFFLTLVTLSCSKSWLDPEPLSFYTPENVYKDPQGLASLAVTLKTDLKQETHNMGKGLHNLIMDFAASDLGSPWSQLDFYKLTPNNDVYYNFLKMFNFMFTNVKNCNVLISRVQTVEFKSEQEKNAMLAQGLFYRSYWYYRLVNSYGDVPFIAEEIEGAKLDFQSHSRAAILKKIQVDLEFAAQWLPASAGAGELTKGAANHLLSKVYLANLEFDKAITAATAVINGPYALMTERFGKDAANTYRNVMWDLHRPENVSLANNKETILATIDRFEAPADARSLGLFTMRYYGCSWFQAPVRDSEGKAGMVASGPMYDSLGRGNANVRLTGFYQYDVWSYKGATWKTTTDLRRADANWVDNHEYKYNNPSSKDFGKPVNIAYFADKLDTFRSIYAIPHYKLYVPEQNKAATPQGGNGDFYVFRLAETYLLRAEAYYWKGQLDLAAADINKVRARAKALPMTSSEVTVDFIMDERARELFTEEPRHSEMVRISYIMAAKNLQGYTLANFSEKNYYYDRVKRKNPTYDQKVTMLGNVAAIAPFHVLWPIPSTVITANTKGVINQNKGYDGAERNVPPIETIP</sequence>
<evidence type="ECO:0000259" key="6">
    <source>
        <dbReference type="Pfam" id="PF07980"/>
    </source>
</evidence>
<evidence type="ECO:0000256" key="2">
    <source>
        <dbReference type="ARBA" id="ARBA00006275"/>
    </source>
</evidence>
<gene>
    <name evidence="8" type="ORF">GFH32_10645</name>
</gene>
<dbReference type="PROSITE" id="PS51257">
    <property type="entry name" value="PROKAR_LIPOPROTEIN"/>
    <property type="match status" value="1"/>
</dbReference>
<dbReference type="InterPro" id="IPR011990">
    <property type="entry name" value="TPR-like_helical_dom_sf"/>
</dbReference>
<dbReference type="EMBL" id="CP045652">
    <property type="protein sequence ID" value="QGA26751.1"/>
    <property type="molecule type" value="Genomic_DNA"/>
</dbReference>
<dbReference type="RefSeq" id="WP_153511599.1">
    <property type="nucleotide sequence ID" value="NZ_CP045652.1"/>
</dbReference>
<evidence type="ECO:0000259" key="7">
    <source>
        <dbReference type="Pfam" id="PF14322"/>
    </source>
</evidence>
<evidence type="ECO:0000313" key="8">
    <source>
        <dbReference type="EMBL" id="QGA26751.1"/>
    </source>
</evidence>
<evidence type="ECO:0000313" key="9">
    <source>
        <dbReference type="Proteomes" id="UP000326921"/>
    </source>
</evidence>
<dbReference type="GO" id="GO:0009279">
    <property type="term" value="C:cell outer membrane"/>
    <property type="evidence" value="ECO:0007669"/>
    <property type="project" value="UniProtKB-SubCell"/>
</dbReference>
<keyword evidence="3" id="KW-0732">Signal</keyword>
<keyword evidence="9" id="KW-1185">Reference proteome</keyword>
<feature type="domain" description="RagB/SusD" evidence="6">
    <location>
        <begin position="341"/>
        <end position="573"/>
    </location>
</feature>
<protein>
    <submittedName>
        <fullName evidence="8">RagB/SusD family nutrient uptake outer membrane protein</fullName>
    </submittedName>
</protein>
<name>A0A5Q0QCY2_9SPHI</name>